<proteinExistence type="predicted"/>
<dbReference type="PANTHER" id="PTHR43760:SF1">
    <property type="entry name" value="ENDORIBONUCLEASE L-PSP_CHORISMATE MUTASE-LIKE DOMAIN-CONTAINING PROTEIN"/>
    <property type="match status" value="1"/>
</dbReference>
<dbReference type="SUPFAM" id="SSF55298">
    <property type="entry name" value="YjgF-like"/>
    <property type="match status" value="1"/>
</dbReference>
<dbReference type="InterPro" id="IPR013813">
    <property type="entry name" value="Endoribo_LPSP/chorism_mut-like"/>
</dbReference>
<dbReference type="Pfam" id="PF14588">
    <property type="entry name" value="YjgF_endoribonc"/>
    <property type="match status" value="1"/>
</dbReference>
<dbReference type="EMBL" id="BAAADD010000001">
    <property type="protein sequence ID" value="GAA0556978.1"/>
    <property type="molecule type" value="Genomic_DNA"/>
</dbReference>
<evidence type="ECO:0000313" key="3">
    <source>
        <dbReference type="Proteomes" id="UP001499951"/>
    </source>
</evidence>
<keyword evidence="3" id="KW-1185">Reference proteome</keyword>
<dbReference type="Gene3D" id="3.30.1330.40">
    <property type="entry name" value="RutC-like"/>
    <property type="match status" value="1"/>
</dbReference>
<dbReference type="RefSeq" id="WP_166930520.1">
    <property type="nucleotide sequence ID" value="NZ_BAAADD010000001.1"/>
</dbReference>
<protein>
    <submittedName>
        <fullName evidence="2">RidA family protein</fullName>
    </submittedName>
</protein>
<evidence type="ECO:0000259" key="1">
    <source>
        <dbReference type="Pfam" id="PF14588"/>
    </source>
</evidence>
<dbReference type="InterPro" id="IPR035959">
    <property type="entry name" value="RutC-like_sf"/>
</dbReference>
<sequence length="155" mass="15940">MTGRIETRLKDLGISLPAPPAPVASYVPTVKTGNLVFVSGQIPAAADGLKYVGIVGQDLSVEDGKAAARLCAINLLAQAKAACDGDLDRVTRCVKLSVFVNAVPGFTQHPEIANGASDLMVEVFGDAGKHARAAVGSGSLPRNVSVEVEAVFEIA</sequence>
<accession>A0ABN1E1R9</accession>
<dbReference type="PANTHER" id="PTHR43760">
    <property type="entry name" value="ENDORIBONUCLEASE-RELATED"/>
    <property type="match status" value="1"/>
</dbReference>
<evidence type="ECO:0000313" key="2">
    <source>
        <dbReference type="EMBL" id="GAA0556978.1"/>
    </source>
</evidence>
<dbReference type="Proteomes" id="UP001499951">
    <property type="component" value="Unassembled WGS sequence"/>
</dbReference>
<reference evidence="2 3" key="1">
    <citation type="journal article" date="2019" name="Int. J. Syst. Evol. Microbiol.">
        <title>The Global Catalogue of Microorganisms (GCM) 10K type strain sequencing project: providing services to taxonomists for standard genome sequencing and annotation.</title>
        <authorList>
            <consortium name="The Broad Institute Genomics Platform"/>
            <consortium name="The Broad Institute Genome Sequencing Center for Infectious Disease"/>
            <person name="Wu L."/>
            <person name="Ma J."/>
        </authorList>
    </citation>
    <scope>NUCLEOTIDE SEQUENCE [LARGE SCALE GENOMIC DNA]</scope>
    <source>
        <strain evidence="2 3">JCM 15089</strain>
    </source>
</reference>
<name>A0ABN1E1R9_9PROT</name>
<dbReference type="CDD" id="cd02199">
    <property type="entry name" value="YjgF_YER057c_UK114_like_1"/>
    <property type="match status" value="1"/>
</dbReference>
<gene>
    <name evidence="2" type="ORF">GCM10008942_01810</name>
</gene>
<comment type="caution">
    <text evidence="2">The sequence shown here is derived from an EMBL/GenBank/DDBJ whole genome shotgun (WGS) entry which is preliminary data.</text>
</comment>
<feature type="domain" description="Endoribonuclease L-PSP/chorismate mutase-like" evidence="1">
    <location>
        <begin position="6"/>
        <end position="144"/>
    </location>
</feature>
<organism evidence="2 3">
    <name type="scientific">Rhizomicrobium electricum</name>
    <dbReference type="NCBI Taxonomy" id="480070"/>
    <lineage>
        <taxon>Bacteria</taxon>
        <taxon>Pseudomonadati</taxon>
        <taxon>Pseudomonadota</taxon>
        <taxon>Alphaproteobacteria</taxon>
        <taxon>Micropepsales</taxon>
        <taxon>Micropepsaceae</taxon>
        <taxon>Rhizomicrobium</taxon>
    </lineage>
</organism>